<name>A0A0N4U9P5_DRAME</name>
<dbReference type="Proteomes" id="UP000038040">
    <property type="component" value="Unplaced"/>
</dbReference>
<reference evidence="1 3" key="2">
    <citation type="submission" date="2018-11" db="EMBL/GenBank/DDBJ databases">
        <authorList>
            <consortium name="Pathogen Informatics"/>
        </authorList>
    </citation>
    <scope>NUCLEOTIDE SEQUENCE [LARGE SCALE GENOMIC DNA]</scope>
</reference>
<accession>A0A0N4U9P5</accession>
<evidence type="ECO:0000313" key="4">
    <source>
        <dbReference type="WBParaSite" id="DME_0000382201-mRNA-1"/>
    </source>
</evidence>
<gene>
    <name evidence="1" type="ORF">DME_LOCUS7827</name>
</gene>
<proteinExistence type="predicted"/>
<keyword evidence="3" id="KW-1185">Reference proteome</keyword>
<reference evidence="4" key="1">
    <citation type="submission" date="2017-02" db="UniProtKB">
        <authorList>
            <consortium name="WormBaseParasite"/>
        </authorList>
    </citation>
    <scope>IDENTIFICATION</scope>
</reference>
<dbReference type="AlphaFoldDB" id="A0A0N4U9P5"/>
<organism evidence="2 4">
    <name type="scientific">Dracunculus medinensis</name>
    <name type="common">Guinea worm</name>
    <dbReference type="NCBI Taxonomy" id="318479"/>
    <lineage>
        <taxon>Eukaryota</taxon>
        <taxon>Metazoa</taxon>
        <taxon>Ecdysozoa</taxon>
        <taxon>Nematoda</taxon>
        <taxon>Chromadorea</taxon>
        <taxon>Rhabditida</taxon>
        <taxon>Spirurina</taxon>
        <taxon>Dracunculoidea</taxon>
        <taxon>Dracunculidae</taxon>
        <taxon>Dracunculus</taxon>
    </lineage>
</organism>
<protein>
    <submittedName>
        <fullName evidence="1 4">Uncharacterized protein</fullName>
    </submittedName>
</protein>
<evidence type="ECO:0000313" key="3">
    <source>
        <dbReference type="Proteomes" id="UP000274756"/>
    </source>
</evidence>
<sequence>MTHVEPSTESIERYSFGYTTEFSNQKPTITAKQLCQRLQSQECAAKISLNDIPVKTSRDSSSSLLSLVNCIAPR</sequence>
<dbReference type="WBParaSite" id="DME_0000382201-mRNA-1">
    <property type="protein sequence ID" value="DME_0000382201-mRNA-1"/>
    <property type="gene ID" value="DME_0000382201"/>
</dbReference>
<dbReference type="Proteomes" id="UP000274756">
    <property type="component" value="Unassembled WGS sequence"/>
</dbReference>
<evidence type="ECO:0000313" key="2">
    <source>
        <dbReference type="Proteomes" id="UP000038040"/>
    </source>
</evidence>
<dbReference type="EMBL" id="UYYG01001163">
    <property type="protein sequence ID" value="VDN57854.1"/>
    <property type="molecule type" value="Genomic_DNA"/>
</dbReference>
<evidence type="ECO:0000313" key="1">
    <source>
        <dbReference type="EMBL" id="VDN57854.1"/>
    </source>
</evidence>